<reference evidence="11 12" key="1">
    <citation type="journal article" date="2008" name="Nature">
        <title>Genome analysis of the platypus reveals unique signatures of evolution.</title>
        <authorList>
            <person name="Warren W.C."/>
            <person name="Hillier L.W."/>
            <person name="Marshall Graves J.A."/>
            <person name="Birney E."/>
            <person name="Ponting C.P."/>
            <person name="Grutzner F."/>
            <person name="Belov K."/>
            <person name="Miller W."/>
            <person name="Clarke L."/>
            <person name="Chinwalla A.T."/>
            <person name="Yang S.P."/>
            <person name="Heger A."/>
            <person name="Locke D.P."/>
            <person name="Miethke P."/>
            <person name="Waters P.D."/>
            <person name="Veyrunes F."/>
            <person name="Fulton L."/>
            <person name="Fulton B."/>
            <person name="Graves T."/>
            <person name="Wallis J."/>
            <person name="Puente X.S."/>
            <person name="Lopez-Otin C."/>
            <person name="Ordonez G.R."/>
            <person name="Eichler E.E."/>
            <person name="Chen L."/>
            <person name="Cheng Z."/>
            <person name="Deakin J.E."/>
            <person name="Alsop A."/>
            <person name="Thompson K."/>
            <person name="Kirby P."/>
            <person name="Papenfuss A.T."/>
            <person name="Wakefield M.J."/>
            <person name="Olender T."/>
            <person name="Lancet D."/>
            <person name="Huttley G.A."/>
            <person name="Smit A.F."/>
            <person name="Pask A."/>
            <person name="Temple-Smith P."/>
            <person name="Batzer M.A."/>
            <person name="Walker J.A."/>
            <person name="Konkel M.K."/>
            <person name="Harris R.S."/>
            <person name="Whittington C.M."/>
            <person name="Wong E.S."/>
            <person name="Gemmell N.J."/>
            <person name="Buschiazzo E."/>
            <person name="Vargas Jentzsch I.M."/>
            <person name="Merkel A."/>
            <person name="Schmitz J."/>
            <person name="Zemann A."/>
            <person name="Churakov G."/>
            <person name="Kriegs J.O."/>
            <person name="Brosius J."/>
            <person name="Murchison E.P."/>
            <person name="Sachidanandam R."/>
            <person name="Smith C."/>
            <person name="Hannon G.J."/>
            <person name="Tsend-Ayush E."/>
            <person name="McMillan D."/>
            <person name="Attenborough R."/>
            <person name="Rens W."/>
            <person name="Ferguson-Smith M."/>
            <person name="Lefevre C.M."/>
            <person name="Sharp J.A."/>
            <person name="Nicholas K.R."/>
            <person name="Ray D.A."/>
            <person name="Kube M."/>
            <person name="Reinhardt R."/>
            <person name="Pringle T.H."/>
            <person name="Taylor J."/>
            <person name="Jones R.C."/>
            <person name="Nixon B."/>
            <person name="Dacheux J.L."/>
            <person name="Niwa H."/>
            <person name="Sekita Y."/>
            <person name="Huang X."/>
            <person name="Stark A."/>
            <person name="Kheradpour P."/>
            <person name="Kellis M."/>
            <person name="Flicek P."/>
            <person name="Chen Y."/>
            <person name="Webber C."/>
            <person name="Hardison R."/>
            <person name="Nelson J."/>
            <person name="Hallsworth-Pepin K."/>
            <person name="Delehaunty K."/>
            <person name="Markovic C."/>
            <person name="Minx P."/>
            <person name="Feng Y."/>
            <person name="Kremitzki C."/>
            <person name="Mitreva M."/>
            <person name="Glasscock J."/>
            <person name="Wylie T."/>
            <person name="Wohldmann P."/>
            <person name="Thiru P."/>
            <person name="Nhan M.N."/>
            <person name="Pohl C.S."/>
            <person name="Smith S.M."/>
            <person name="Hou S."/>
            <person name="Nefedov M."/>
            <person name="de Jong P.J."/>
            <person name="Renfree M.B."/>
            <person name="Mardis E.R."/>
            <person name="Wilson R.K."/>
        </authorList>
    </citation>
    <scope>NUCLEOTIDE SEQUENCE [LARGE SCALE GENOMIC DNA]</scope>
    <source>
        <strain evidence="11 12">Glennie</strain>
    </source>
</reference>
<dbReference type="PROSITE" id="PS50905">
    <property type="entry name" value="FERRITIN_LIKE"/>
    <property type="match status" value="1"/>
</dbReference>
<keyword evidence="3 8" id="KW-0479">Metal-binding</keyword>
<evidence type="ECO:0000256" key="7">
    <source>
        <dbReference type="ARBA" id="ARBA00047990"/>
    </source>
</evidence>
<feature type="binding site" evidence="8">
    <location>
        <position position="138"/>
    </location>
    <ligand>
        <name>Fe cation</name>
        <dbReference type="ChEBI" id="CHEBI:24875"/>
        <label>1</label>
    </ligand>
</feature>
<evidence type="ECO:0000313" key="12">
    <source>
        <dbReference type="Proteomes" id="UP000002279"/>
    </source>
</evidence>
<comment type="catalytic activity">
    <reaction evidence="7">
        <text>4 Fe(2+) + O2 + 4 H(+) = 4 Fe(3+) + 2 H2O</text>
        <dbReference type="Rhea" id="RHEA:11148"/>
        <dbReference type="ChEBI" id="CHEBI:15377"/>
        <dbReference type="ChEBI" id="CHEBI:15378"/>
        <dbReference type="ChEBI" id="CHEBI:15379"/>
        <dbReference type="ChEBI" id="CHEBI:29033"/>
        <dbReference type="ChEBI" id="CHEBI:29034"/>
        <dbReference type="EC" id="1.16.3.1"/>
    </reaction>
</comment>
<dbReference type="GO" id="GO:0005737">
    <property type="term" value="C:cytoplasm"/>
    <property type="evidence" value="ECO:0000318"/>
    <property type="project" value="GO_Central"/>
</dbReference>
<accession>F6TJZ9</accession>
<evidence type="ECO:0000256" key="1">
    <source>
        <dbReference type="ARBA" id="ARBA00007513"/>
    </source>
</evidence>
<dbReference type="CDD" id="cd01056">
    <property type="entry name" value="Euk_Ferritin"/>
    <property type="match status" value="1"/>
</dbReference>
<keyword evidence="12" id="KW-1185">Reference proteome</keyword>
<keyword evidence="2 9" id="KW-0409">Iron storage</keyword>
<sequence>MESHVSQNYSVECRIAVNTVANLEMHASLVYLSMAYYFDQDDVALSQFAELFKARSDKTWEDAKNFLRYQNKRGGKIVLQDIKKPERDEWRNCLEALETALKLEKRVNQALLSLHKLVLEKSDPHLCDFLEWEYLDQQAEVIKCLGDHITNLKQLGAPLGQYLFEWLTLEERS</sequence>
<feature type="binding site" evidence="8">
    <location>
        <position position="24"/>
    </location>
    <ligand>
        <name>Fe cation</name>
        <dbReference type="ChEBI" id="CHEBI:24875"/>
        <label>1</label>
    </ligand>
</feature>
<dbReference type="GO" id="GO:0008198">
    <property type="term" value="F:ferrous iron binding"/>
    <property type="evidence" value="ECO:0000318"/>
    <property type="project" value="GO_Central"/>
</dbReference>
<evidence type="ECO:0000256" key="3">
    <source>
        <dbReference type="ARBA" id="ARBA00022723"/>
    </source>
</evidence>
<dbReference type="PROSITE" id="PS00204">
    <property type="entry name" value="FERRITIN_2"/>
    <property type="match status" value="1"/>
</dbReference>
<dbReference type="InParanoid" id="F6TJZ9"/>
<evidence type="ECO:0000259" key="10">
    <source>
        <dbReference type="PROSITE" id="PS50905"/>
    </source>
</evidence>
<dbReference type="GO" id="GO:0006879">
    <property type="term" value="P:intracellular iron ion homeostasis"/>
    <property type="evidence" value="ECO:0007669"/>
    <property type="project" value="UniProtKB-KW"/>
</dbReference>
<comment type="similarity">
    <text evidence="1 9">Belongs to the ferritin family.</text>
</comment>
<reference evidence="11" key="3">
    <citation type="submission" date="2025-09" db="UniProtKB">
        <authorList>
            <consortium name="Ensembl"/>
        </authorList>
    </citation>
    <scope>IDENTIFICATION</scope>
    <source>
        <strain evidence="11">Glennie</strain>
    </source>
</reference>
<evidence type="ECO:0000256" key="9">
    <source>
        <dbReference type="RuleBase" id="RU361145"/>
    </source>
</evidence>
<dbReference type="FunFam" id="1.20.1260.10:FF:000002">
    <property type="entry name" value="Ferritin, mitochondrial"/>
    <property type="match status" value="1"/>
</dbReference>
<proteinExistence type="inferred from homology"/>
<dbReference type="PANTHER" id="PTHR11431">
    <property type="entry name" value="FERRITIN"/>
    <property type="match status" value="1"/>
</dbReference>
<dbReference type="GO" id="GO:0006826">
    <property type="term" value="P:iron ion transport"/>
    <property type="evidence" value="ECO:0007669"/>
    <property type="project" value="InterPro"/>
</dbReference>
<dbReference type="InterPro" id="IPR009078">
    <property type="entry name" value="Ferritin-like_SF"/>
</dbReference>
<dbReference type="AlphaFoldDB" id="F6TJZ9"/>
<evidence type="ECO:0000256" key="8">
    <source>
        <dbReference type="PIRSR" id="PIRSR601519-1"/>
    </source>
</evidence>
<comment type="function">
    <text evidence="6">Stores iron in a soluble, non-toxic, readily available form. Important for iron homeostasis. Has ferroxidase activity. Iron is taken up in the ferrous form and deposited as ferric hydroxides after oxidation.</text>
</comment>
<dbReference type="InterPro" id="IPR012347">
    <property type="entry name" value="Ferritin-like"/>
</dbReference>
<dbReference type="GO" id="GO:0008199">
    <property type="term" value="F:ferric iron binding"/>
    <property type="evidence" value="ECO:0000318"/>
    <property type="project" value="GO_Central"/>
</dbReference>
<evidence type="ECO:0000256" key="5">
    <source>
        <dbReference type="ARBA" id="ARBA00023004"/>
    </source>
</evidence>
<dbReference type="Proteomes" id="UP000002279">
    <property type="component" value="Chromosome 17"/>
</dbReference>
<name>F6TJZ9_ORNAN</name>
<dbReference type="SUPFAM" id="SSF47240">
    <property type="entry name" value="Ferritin-like"/>
    <property type="match status" value="1"/>
</dbReference>
<evidence type="ECO:0000256" key="2">
    <source>
        <dbReference type="ARBA" id="ARBA00022434"/>
    </source>
</evidence>
<dbReference type="eggNOG" id="KOG2332">
    <property type="taxonomic scope" value="Eukaryota"/>
</dbReference>
<dbReference type="Gene3D" id="1.20.1260.10">
    <property type="match status" value="1"/>
</dbReference>
<evidence type="ECO:0000313" key="11">
    <source>
        <dbReference type="Ensembl" id="ENSOANP00000012003.2"/>
    </source>
</evidence>
<feature type="domain" description="Ferritin-like diiron" evidence="10">
    <location>
        <begin position="7"/>
        <end position="156"/>
    </location>
</feature>
<dbReference type="InterPro" id="IPR009040">
    <property type="entry name" value="Ferritin-like_diiron"/>
</dbReference>
<dbReference type="GO" id="GO:0004322">
    <property type="term" value="F:ferroxidase activity"/>
    <property type="evidence" value="ECO:0007669"/>
    <property type="project" value="UniProtKB-EC"/>
</dbReference>
<organism evidence="11 12">
    <name type="scientific">Ornithorhynchus anatinus</name>
    <name type="common">Duckbill platypus</name>
    <dbReference type="NCBI Taxonomy" id="9258"/>
    <lineage>
        <taxon>Eukaryota</taxon>
        <taxon>Metazoa</taxon>
        <taxon>Chordata</taxon>
        <taxon>Craniata</taxon>
        <taxon>Vertebrata</taxon>
        <taxon>Euteleostomi</taxon>
        <taxon>Mammalia</taxon>
        <taxon>Monotremata</taxon>
        <taxon>Ornithorhynchidae</taxon>
        <taxon>Ornithorhynchus</taxon>
    </lineage>
</organism>
<dbReference type="STRING" id="9258.ENSOANP00000012003"/>
<dbReference type="Ensembl" id="ENSOANT00000012005.2">
    <property type="protein sequence ID" value="ENSOANP00000012003.2"/>
    <property type="gene ID" value="ENSOANG00000007534.2"/>
</dbReference>
<dbReference type="OMA" id="RDEWRNS"/>
<comment type="function">
    <text evidence="9">Stores iron in a soluble, non-toxic, readily available form. Important for iron homeostasis. Iron is taken up in the ferrous form and deposited as ferric hydroxides after oxidation.</text>
</comment>
<protein>
    <recommendedName>
        <fullName evidence="9">Ferritin</fullName>
    </recommendedName>
</protein>
<dbReference type="GeneTree" id="ENSGT00940000169034"/>
<evidence type="ECO:0000256" key="6">
    <source>
        <dbReference type="ARBA" id="ARBA00025111"/>
    </source>
</evidence>
<dbReference type="InterPro" id="IPR008331">
    <property type="entry name" value="Ferritin_DPS_dom"/>
</dbReference>
<feature type="binding site" evidence="8">
    <location>
        <position position="104"/>
    </location>
    <ligand>
        <name>Fe cation</name>
        <dbReference type="ChEBI" id="CHEBI:24875"/>
        <label>1</label>
    </ligand>
</feature>
<dbReference type="Pfam" id="PF00210">
    <property type="entry name" value="Ferritin"/>
    <property type="match status" value="1"/>
</dbReference>
<reference evidence="11" key="2">
    <citation type="submission" date="2025-08" db="UniProtKB">
        <authorList>
            <consortium name="Ensembl"/>
        </authorList>
    </citation>
    <scope>IDENTIFICATION</scope>
    <source>
        <strain evidence="11">Glennie</strain>
    </source>
</reference>
<dbReference type="InterPro" id="IPR001519">
    <property type="entry name" value="Ferritin"/>
</dbReference>
<dbReference type="PANTHER" id="PTHR11431:SF54">
    <property type="entry name" value="FERRITIN"/>
    <property type="match status" value="1"/>
</dbReference>
<evidence type="ECO:0000256" key="4">
    <source>
        <dbReference type="ARBA" id="ARBA00023002"/>
    </source>
</evidence>
<dbReference type="Bgee" id="ENSOANG00000007534">
    <property type="expression patterns" value="Expressed in ovary"/>
</dbReference>
<keyword evidence="5 8" id="KW-0408">Iron</keyword>
<dbReference type="InterPro" id="IPR014034">
    <property type="entry name" value="Ferritin_CS"/>
</dbReference>
<keyword evidence="4" id="KW-0560">Oxidoreductase</keyword>